<dbReference type="Proteomes" id="UP000325187">
    <property type="component" value="Unassembled WGS sequence"/>
</dbReference>
<evidence type="ECO:0000313" key="3">
    <source>
        <dbReference type="Proteomes" id="UP000325187"/>
    </source>
</evidence>
<organism evidence="2 3">
    <name type="scientific">Iodidimonas gelatinilytica</name>
    <dbReference type="NCBI Taxonomy" id="1236966"/>
    <lineage>
        <taxon>Bacteria</taxon>
        <taxon>Pseudomonadati</taxon>
        <taxon>Pseudomonadota</taxon>
        <taxon>Alphaproteobacteria</taxon>
        <taxon>Iodidimonadales</taxon>
        <taxon>Iodidimonadaceae</taxon>
        <taxon>Iodidimonas</taxon>
    </lineage>
</organism>
<evidence type="ECO:0000313" key="2">
    <source>
        <dbReference type="EMBL" id="GEQ99747.1"/>
    </source>
</evidence>
<evidence type="ECO:0008006" key="4">
    <source>
        <dbReference type="Google" id="ProtNLM"/>
    </source>
</evidence>
<comment type="caution">
    <text evidence="2">The sequence shown here is derived from an EMBL/GenBank/DDBJ whole genome shotgun (WGS) entry which is preliminary data.</text>
</comment>
<proteinExistence type="predicted"/>
<reference evidence="2 3" key="1">
    <citation type="submission" date="2019-09" db="EMBL/GenBank/DDBJ databases">
        <title>NBRP : Genome information of microbial organism related human and environment.</title>
        <authorList>
            <person name="Hattori M."/>
            <person name="Oshima K."/>
            <person name="Inaba H."/>
            <person name="Suda W."/>
            <person name="Sakamoto M."/>
            <person name="Iino T."/>
            <person name="Kitahara M."/>
            <person name="Oshida Y."/>
            <person name="Iida T."/>
            <person name="Kudo T."/>
            <person name="Itoh T."/>
            <person name="Ohkuma M."/>
        </authorList>
    </citation>
    <scope>NUCLEOTIDE SEQUENCE [LARGE SCALE GENOMIC DNA]</scope>
    <source>
        <strain evidence="2 3">Mie-1</strain>
    </source>
</reference>
<feature type="compositionally biased region" description="Polar residues" evidence="1">
    <location>
        <begin position="353"/>
        <end position="369"/>
    </location>
</feature>
<evidence type="ECO:0000256" key="1">
    <source>
        <dbReference type="SAM" id="MobiDB-lite"/>
    </source>
</evidence>
<accession>A0A5A7MUZ3</accession>
<feature type="region of interest" description="Disordered" evidence="1">
    <location>
        <begin position="350"/>
        <end position="369"/>
    </location>
</feature>
<dbReference type="EMBL" id="BKCM01000002">
    <property type="protein sequence ID" value="GEQ99747.1"/>
    <property type="molecule type" value="Genomic_DNA"/>
</dbReference>
<sequence>MTLRQSLNHLFRPALEALHEDGRVTALQSGGFFGGSVLVLPRAWCRHQFFPGDFQNTKALQALQLKVQFNTPFKNPGLYLRAGTSGASVWTWDQDTVFAHIPPKSGKRLIPESALFPAINAPDSQIRRLACLSGVEGQIWKDGSLKTSRWWAQEPNARDWQAFLKAGRLSPDNLEQPVKTTKAEITTPPFIDGPLLPWLKKSITANLVPIVLLLFLAPFTYQLTQWGAALWMERHYQAQTAQKRQSAQPLLADRRDALSAIGSINTAMSLGDESLLLHALMEWVRVLDGFELEISRLQFSDNKLAVYASGEGQSKAPQIVEALENSPVWSDVSLQPSTGNTVIVRGTLHAFTSPETAPPQSAADSDQGS</sequence>
<name>A0A5A7MUZ3_9PROT</name>
<keyword evidence="3" id="KW-1185">Reference proteome</keyword>
<dbReference type="RefSeq" id="WP_150001669.1">
    <property type="nucleotide sequence ID" value="NZ_BKCM01000002.1"/>
</dbReference>
<gene>
    <name evidence="2" type="ORF">JCM17845_03710</name>
</gene>
<dbReference type="AlphaFoldDB" id="A0A5A7MUZ3"/>
<protein>
    <recommendedName>
        <fullName evidence="4">GspL cytoplasmic actin-ATPase-like domain-containing protein</fullName>
    </recommendedName>
</protein>